<evidence type="ECO:0000256" key="3">
    <source>
        <dbReference type="ARBA" id="ARBA00004953"/>
    </source>
</evidence>
<dbReference type="PROSITE" id="PS00105">
    <property type="entry name" value="AA_TRANSFER_CLASS_1"/>
    <property type="match status" value="1"/>
</dbReference>
<sequence>MLEHGGNLDDAARHYGRARSQWLDLSTGINPRPYPAPPPSAEAWHRLPETSHALQQAACDYYLAPHMLAVAGTQAAIQALPQVRLRQDGRPAQVVVAAPIYAEHAHCWRRAGHQVREVSYADLEDAVSTPGCEVLVLCNPNNPTGALVAPEHLLRWAALLAERGGWLVVDEAFGDILQGYSVAPYSEQPGLIVLRSVGKFFGLAGLRLGFVAAAPALLAALADWLGPWTITGPAQQIGSTALRDFAWQQQTLQRLLSEGQRLHELLAQQGIAASGTALFQWWPEPRAAALHDAMARAGIWVRLFRQGAGGIRLGLPPDEAGWSRLQEALTAWSQHG</sequence>
<comment type="cofactor">
    <cofactor evidence="1">
        <name>pyridoxal 5'-phosphate</name>
        <dbReference type="ChEBI" id="CHEBI:597326"/>
    </cofactor>
</comment>
<dbReference type="Pfam" id="PF00155">
    <property type="entry name" value="Aminotran_1_2"/>
    <property type="match status" value="1"/>
</dbReference>
<evidence type="ECO:0000256" key="4">
    <source>
        <dbReference type="ARBA" id="ARBA00012285"/>
    </source>
</evidence>
<evidence type="ECO:0000256" key="2">
    <source>
        <dbReference type="ARBA" id="ARBA00003444"/>
    </source>
</evidence>
<proteinExistence type="predicted"/>
<evidence type="ECO:0000256" key="5">
    <source>
        <dbReference type="ARBA" id="ARBA00022573"/>
    </source>
</evidence>
<dbReference type="RefSeq" id="WP_017450335.1">
    <property type="nucleotide sequence ID" value="NZ_CP008956.1"/>
</dbReference>
<protein>
    <recommendedName>
        <fullName evidence="4">threonine-phosphate decarboxylase</fullName>
        <ecNumber evidence="4">4.1.1.81</ecNumber>
    </recommendedName>
    <alternativeName>
        <fullName evidence="8">L-threonine-O-3-phosphate decarboxylase</fullName>
    </alternativeName>
</protein>
<keyword evidence="6" id="KW-0663">Pyridoxal phosphate</keyword>
<keyword evidence="7" id="KW-0456">Lyase</keyword>
<dbReference type="SUPFAM" id="SSF53383">
    <property type="entry name" value="PLP-dependent transferases"/>
    <property type="match status" value="1"/>
</dbReference>
<evidence type="ECO:0000256" key="7">
    <source>
        <dbReference type="ARBA" id="ARBA00023239"/>
    </source>
</evidence>
<accession>A0A6M3ZSV0</accession>
<dbReference type="GO" id="GO:0030170">
    <property type="term" value="F:pyridoxal phosphate binding"/>
    <property type="evidence" value="ECO:0007669"/>
    <property type="project" value="InterPro"/>
</dbReference>
<name>A0A6M3ZSV0_9BURK</name>
<dbReference type="InterPro" id="IPR004839">
    <property type="entry name" value="Aminotransferase_I/II_large"/>
</dbReference>
<dbReference type="InterPro" id="IPR015421">
    <property type="entry name" value="PyrdxlP-dep_Trfase_major"/>
</dbReference>
<keyword evidence="5" id="KW-0169">Cobalamin biosynthesis</keyword>
<dbReference type="GO" id="GO:0009236">
    <property type="term" value="P:cobalamin biosynthetic process"/>
    <property type="evidence" value="ECO:0007669"/>
    <property type="project" value="UniProtKB-UniPathway"/>
</dbReference>
<dbReference type="UniPathway" id="UPA00148"/>
<reference evidence="11 12" key="1">
    <citation type="journal article" date="2012" name="J. Bacteriol.">
        <title>Genome sequence of the pathogenic Herbaspirillum seropedicae strain Os34, isolated from rice roots.</title>
        <authorList>
            <person name="Ye W."/>
            <person name="Ye S."/>
            <person name="Liu J."/>
            <person name="Chang S."/>
            <person name="Chen M."/>
            <person name="Zhu B."/>
            <person name="Guo L."/>
            <person name="An Q."/>
        </authorList>
    </citation>
    <scope>NUCLEOTIDE SEQUENCE [LARGE SCALE GENOMIC DNA]</scope>
    <source>
        <strain evidence="11 12">Os34</strain>
    </source>
</reference>
<dbReference type="PANTHER" id="PTHR42885">
    <property type="entry name" value="HISTIDINOL-PHOSPHATE AMINOTRANSFERASE-RELATED"/>
    <property type="match status" value="1"/>
</dbReference>
<dbReference type="AlphaFoldDB" id="A0A6M3ZSV0"/>
<dbReference type="InterPro" id="IPR005860">
    <property type="entry name" value="CobD"/>
</dbReference>
<evidence type="ECO:0000256" key="9">
    <source>
        <dbReference type="ARBA" id="ARBA00048531"/>
    </source>
</evidence>
<comment type="pathway">
    <text evidence="3">Cofactor biosynthesis; adenosylcobalamin biosynthesis.</text>
</comment>
<evidence type="ECO:0000259" key="10">
    <source>
        <dbReference type="Pfam" id="PF00155"/>
    </source>
</evidence>
<comment type="catalytic activity">
    <reaction evidence="9">
        <text>O-phospho-L-threonine + H(+) = (R)-1-aminopropan-2-yl phosphate + CO2</text>
        <dbReference type="Rhea" id="RHEA:11492"/>
        <dbReference type="ChEBI" id="CHEBI:15378"/>
        <dbReference type="ChEBI" id="CHEBI:16526"/>
        <dbReference type="ChEBI" id="CHEBI:58563"/>
        <dbReference type="ChEBI" id="CHEBI:58675"/>
        <dbReference type="EC" id="4.1.1.81"/>
    </reaction>
</comment>
<dbReference type="InterPro" id="IPR004838">
    <property type="entry name" value="NHTrfase_class1_PyrdxlP-BS"/>
</dbReference>
<dbReference type="InterPro" id="IPR015422">
    <property type="entry name" value="PyrdxlP-dep_Trfase_small"/>
</dbReference>
<dbReference type="GO" id="GO:0048472">
    <property type="term" value="F:threonine-phosphate decarboxylase activity"/>
    <property type="evidence" value="ECO:0007669"/>
    <property type="project" value="UniProtKB-EC"/>
</dbReference>
<evidence type="ECO:0000256" key="8">
    <source>
        <dbReference type="ARBA" id="ARBA00029996"/>
    </source>
</evidence>
<dbReference type="NCBIfam" id="TIGR01140">
    <property type="entry name" value="L_thr_O3P_dcar"/>
    <property type="match status" value="1"/>
</dbReference>
<evidence type="ECO:0000256" key="1">
    <source>
        <dbReference type="ARBA" id="ARBA00001933"/>
    </source>
</evidence>
<evidence type="ECO:0000313" key="12">
    <source>
        <dbReference type="Proteomes" id="UP000501648"/>
    </source>
</evidence>
<evidence type="ECO:0000256" key="6">
    <source>
        <dbReference type="ARBA" id="ARBA00022898"/>
    </source>
</evidence>
<gene>
    <name evidence="11" type="ORF">C798_15540</name>
</gene>
<evidence type="ECO:0000313" key="11">
    <source>
        <dbReference type="EMBL" id="QJQ01596.1"/>
    </source>
</evidence>
<dbReference type="EC" id="4.1.1.81" evidence="4"/>
<organism evidence="11 12">
    <name type="scientific">Herbaspirillum rubrisubalbicans Os34</name>
    <dbReference type="NCBI Taxonomy" id="1235827"/>
    <lineage>
        <taxon>Bacteria</taxon>
        <taxon>Pseudomonadati</taxon>
        <taxon>Pseudomonadota</taxon>
        <taxon>Betaproteobacteria</taxon>
        <taxon>Burkholderiales</taxon>
        <taxon>Oxalobacteraceae</taxon>
        <taxon>Herbaspirillum</taxon>
    </lineage>
</organism>
<dbReference type="EMBL" id="CP008956">
    <property type="protein sequence ID" value="QJQ01596.1"/>
    <property type="molecule type" value="Genomic_DNA"/>
</dbReference>
<comment type="function">
    <text evidence="2">Decarboxylates L-threonine-O-3-phosphate to yield (R)-1-amino-2-propanol O-2-phosphate, the precursor for the linkage between the nucleotide loop and the corrin ring in cobalamin.</text>
</comment>
<feature type="domain" description="Aminotransferase class I/classII large" evidence="10">
    <location>
        <begin position="50"/>
        <end position="302"/>
    </location>
</feature>
<dbReference type="CDD" id="cd00609">
    <property type="entry name" value="AAT_like"/>
    <property type="match status" value="1"/>
</dbReference>
<dbReference type="Proteomes" id="UP000501648">
    <property type="component" value="Chromosome"/>
</dbReference>
<dbReference type="PANTHER" id="PTHR42885:SF1">
    <property type="entry name" value="THREONINE-PHOSPHATE DECARBOXYLASE"/>
    <property type="match status" value="1"/>
</dbReference>
<dbReference type="Gene3D" id="3.40.640.10">
    <property type="entry name" value="Type I PLP-dependent aspartate aminotransferase-like (Major domain)"/>
    <property type="match status" value="1"/>
</dbReference>
<dbReference type="Gene3D" id="3.90.1150.10">
    <property type="entry name" value="Aspartate Aminotransferase, domain 1"/>
    <property type="match status" value="1"/>
</dbReference>
<dbReference type="InterPro" id="IPR015424">
    <property type="entry name" value="PyrdxlP-dep_Trfase"/>
</dbReference>